<name>A0ABP5EPM0_9MICO</name>
<keyword evidence="1" id="KW-0472">Membrane</keyword>
<sequence>MSAQVRRRGFRTRLPDRHRRRDRGSTVAEFALIAGLLSLVFAGVLQFGLALHVRNTVIDAAIAGARLGGTLDRSPADGVDHTREVITAAIGESYARDVSAVESRMDGVRVVTVSVDAPIPVLGLLGSVGTWELRGRVVAEDVSG</sequence>
<dbReference type="InterPro" id="IPR012495">
    <property type="entry name" value="TadE-like_dom"/>
</dbReference>
<reference evidence="4" key="1">
    <citation type="journal article" date="2019" name="Int. J. Syst. Evol. Microbiol.">
        <title>The Global Catalogue of Microorganisms (GCM) 10K type strain sequencing project: providing services to taxonomists for standard genome sequencing and annotation.</title>
        <authorList>
            <consortium name="The Broad Institute Genomics Platform"/>
            <consortium name="The Broad Institute Genome Sequencing Center for Infectious Disease"/>
            <person name="Wu L."/>
            <person name="Ma J."/>
        </authorList>
    </citation>
    <scope>NUCLEOTIDE SEQUENCE [LARGE SCALE GENOMIC DNA]</scope>
    <source>
        <strain evidence="4">JCM 14546</strain>
    </source>
</reference>
<comment type="caution">
    <text evidence="3">The sequence shown here is derived from an EMBL/GenBank/DDBJ whole genome shotgun (WGS) entry which is preliminary data.</text>
</comment>
<accession>A0ABP5EPM0</accession>
<feature type="domain" description="TadE-like" evidence="2">
    <location>
        <begin position="24"/>
        <end position="66"/>
    </location>
</feature>
<dbReference type="Proteomes" id="UP001500755">
    <property type="component" value="Unassembled WGS sequence"/>
</dbReference>
<keyword evidence="1" id="KW-1133">Transmembrane helix</keyword>
<proteinExistence type="predicted"/>
<evidence type="ECO:0000313" key="4">
    <source>
        <dbReference type="Proteomes" id="UP001500755"/>
    </source>
</evidence>
<gene>
    <name evidence="3" type="ORF">GCM10009755_06880</name>
</gene>
<evidence type="ECO:0000259" key="2">
    <source>
        <dbReference type="Pfam" id="PF07811"/>
    </source>
</evidence>
<protein>
    <recommendedName>
        <fullName evidence="2">TadE-like domain-containing protein</fullName>
    </recommendedName>
</protein>
<dbReference type="EMBL" id="BAAANO010000005">
    <property type="protein sequence ID" value="GAA2001164.1"/>
    <property type="molecule type" value="Genomic_DNA"/>
</dbReference>
<keyword evidence="1" id="KW-0812">Transmembrane</keyword>
<organism evidence="3 4">
    <name type="scientific">Brevibacterium samyangense</name>
    <dbReference type="NCBI Taxonomy" id="366888"/>
    <lineage>
        <taxon>Bacteria</taxon>
        <taxon>Bacillati</taxon>
        <taxon>Actinomycetota</taxon>
        <taxon>Actinomycetes</taxon>
        <taxon>Micrococcales</taxon>
        <taxon>Brevibacteriaceae</taxon>
        <taxon>Brevibacterium</taxon>
    </lineage>
</organism>
<feature type="transmembrane region" description="Helical" evidence="1">
    <location>
        <begin position="27"/>
        <end position="49"/>
    </location>
</feature>
<evidence type="ECO:0000313" key="3">
    <source>
        <dbReference type="EMBL" id="GAA2001164.1"/>
    </source>
</evidence>
<keyword evidence="4" id="KW-1185">Reference proteome</keyword>
<evidence type="ECO:0000256" key="1">
    <source>
        <dbReference type="SAM" id="Phobius"/>
    </source>
</evidence>
<dbReference type="RefSeq" id="WP_344306986.1">
    <property type="nucleotide sequence ID" value="NZ_BAAANO010000005.1"/>
</dbReference>
<dbReference type="Pfam" id="PF07811">
    <property type="entry name" value="TadE"/>
    <property type="match status" value="1"/>
</dbReference>